<dbReference type="Pfam" id="PF04075">
    <property type="entry name" value="F420H2_quin_red"/>
    <property type="match status" value="1"/>
</dbReference>
<reference evidence="3 4" key="1">
    <citation type="submission" date="2017-10" db="EMBL/GenBank/DDBJ databases">
        <title>Sequencing the genomes of 1000 actinobacteria strains.</title>
        <authorList>
            <person name="Klenk H.-P."/>
        </authorList>
    </citation>
    <scope>NUCLEOTIDE SEQUENCE [LARGE SCALE GENOMIC DNA]</scope>
    <source>
        <strain evidence="3 4">DSM 18966</strain>
    </source>
</reference>
<dbReference type="GO" id="GO:0070967">
    <property type="term" value="F:coenzyme F420 binding"/>
    <property type="evidence" value="ECO:0007669"/>
    <property type="project" value="TreeGrafter"/>
</dbReference>
<dbReference type="NCBIfam" id="TIGR00026">
    <property type="entry name" value="hi_GC_TIGR00026"/>
    <property type="match status" value="1"/>
</dbReference>
<dbReference type="AlphaFoldDB" id="A0A2A9E8A2"/>
<comment type="caution">
    <text evidence="3">The sequence shown here is derived from an EMBL/GenBank/DDBJ whole genome shotgun (WGS) entry which is preliminary data.</text>
</comment>
<dbReference type="InterPro" id="IPR012349">
    <property type="entry name" value="Split_barrel_FMN-bd"/>
</dbReference>
<evidence type="ECO:0000256" key="2">
    <source>
        <dbReference type="ARBA" id="ARBA00049106"/>
    </source>
</evidence>
<protein>
    <submittedName>
        <fullName evidence="3">Deazaflavin-dependent oxidoreductase (Nitroreductase family)</fullName>
    </submittedName>
</protein>
<gene>
    <name evidence="3" type="ORF">ATL42_3116</name>
</gene>
<dbReference type="GO" id="GO:0016491">
    <property type="term" value="F:oxidoreductase activity"/>
    <property type="evidence" value="ECO:0007669"/>
    <property type="project" value="InterPro"/>
</dbReference>
<dbReference type="RefSeq" id="WP_098456102.1">
    <property type="nucleotide sequence ID" value="NZ_PDJG01000001.1"/>
</dbReference>
<name>A0A2A9E8A2_9MICO</name>
<accession>A0A2A9E8A2</accession>
<dbReference type="PANTHER" id="PTHR39428:SF3">
    <property type="entry name" value="DEAZAFLAVIN-DEPENDENT NITROREDUCTASE"/>
    <property type="match status" value="1"/>
</dbReference>
<dbReference type="InterPro" id="IPR004378">
    <property type="entry name" value="F420H2_quin_Rdtase"/>
</dbReference>
<keyword evidence="4" id="KW-1185">Reference proteome</keyword>
<dbReference type="GO" id="GO:0005886">
    <property type="term" value="C:plasma membrane"/>
    <property type="evidence" value="ECO:0007669"/>
    <property type="project" value="TreeGrafter"/>
</dbReference>
<evidence type="ECO:0000313" key="4">
    <source>
        <dbReference type="Proteomes" id="UP000225548"/>
    </source>
</evidence>
<dbReference type="Proteomes" id="UP000225548">
    <property type="component" value="Unassembled WGS sequence"/>
</dbReference>
<organism evidence="3 4">
    <name type="scientific">Sanguibacter antarcticus</name>
    <dbReference type="NCBI Taxonomy" id="372484"/>
    <lineage>
        <taxon>Bacteria</taxon>
        <taxon>Bacillati</taxon>
        <taxon>Actinomycetota</taxon>
        <taxon>Actinomycetes</taxon>
        <taxon>Micrococcales</taxon>
        <taxon>Sanguibacteraceae</taxon>
        <taxon>Sanguibacter</taxon>
    </lineage>
</organism>
<dbReference type="EMBL" id="PDJG01000001">
    <property type="protein sequence ID" value="PFG35178.1"/>
    <property type="molecule type" value="Genomic_DNA"/>
</dbReference>
<evidence type="ECO:0000313" key="3">
    <source>
        <dbReference type="EMBL" id="PFG35178.1"/>
    </source>
</evidence>
<dbReference type="Gene3D" id="2.30.110.10">
    <property type="entry name" value="Electron Transport, Fmn-binding Protein, Chain A"/>
    <property type="match status" value="1"/>
</dbReference>
<evidence type="ECO:0000256" key="1">
    <source>
        <dbReference type="ARBA" id="ARBA00008710"/>
    </source>
</evidence>
<comment type="similarity">
    <text evidence="1">Belongs to the F420H(2)-dependent quinone reductase family.</text>
</comment>
<dbReference type="PANTHER" id="PTHR39428">
    <property type="entry name" value="F420H(2)-DEPENDENT QUINONE REDUCTASE RV1261C"/>
    <property type="match status" value="1"/>
</dbReference>
<sequence length="151" mass="16646">MPKPPASTSRAWIFLRQIAHLNTAVFRATRGKVGGKLMGAPVLLLHHVGRRSGQARTSPLLYLDDAPRLVIVASKGGVDDHPAWFHNLMAMVSTEVELPGGERRTVVPRVAEGDERTALWERLVVLYPTYATYATFTKRLIPVVVLDPVDA</sequence>
<proteinExistence type="inferred from homology"/>
<dbReference type="OrthoDB" id="8225825at2"/>
<comment type="catalytic activity">
    <reaction evidence="2">
        <text>oxidized coenzyme F420-(gamma-L-Glu)(n) + a quinol + H(+) = reduced coenzyme F420-(gamma-L-Glu)(n) + a quinone</text>
        <dbReference type="Rhea" id="RHEA:39663"/>
        <dbReference type="Rhea" id="RHEA-COMP:12939"/>
        <dbReference type="Rhea" id="RHEA-COMP:14378"/>
        <dbReference type="ChEBI" id="CHEBI:15378"/>
        <dbReference type="ChEBI" id="CHEBI:24646"/>
        <dbReference type="ChEBI" id="CHEBI:132124"/>
        <dbReference type="ChEBI" id="CHEBI:133980"/>
        <dbReference type="ChEBI" id="CHEBI:139511"/>
    </reaction>
</comment>